<evidence type="ECO:0000313" key="5">
    <source>
        <dbReference type="Proteomes" id="UP000321947"/>
    </source>
</evidence>
<evidence type="ECO:0000313" key="4">
    <source>
        <dbReference type="Proteomes" id="UP000321393"/>
    </source>
</evidence>
<evidence type="ECO:0000313" key="2">
    <source>
        <dbReference type="EMBL" id="KAA0059127.1"/>
    </source>
</evidence>
<evidence type="ECO:0000313" key="3">
    <source>
        <dbReference type="EMBL" id="TYK21632.1"/>
    </source>
</evidence>
<sequence>MSLTTLSTMWMSTCHIQAKQATMTNYSDEPRTMSSFPRTNFLKTDAMFLEFTDDLDNLVGGVVFSGRQFELTPRRRVQSRLLELERHVAANGWIPMMIALAMNRFVEYQMLNTFKEFRGDYHMHFKKYSDPEQARANHHTYWCNYGQTRLLDRSNLTIIAEGQSHFYNNSTSLLSKEGSRSTVWSCSGKHTFETGRLSPGYTEDAHPQPTLEGSQPLSRDEICETVLDRRPRYSKDLGWGSKLKACKMTSASSSTTSCPQSIVEL</sequence>
<evidence type="ECO:0000256" key="1">
    <source>
        <dbReference type="SAM" id="MobiDB-lite"/>
    </source>
</evidence>
<dbReference type="EMBL" id="SSTD01005557">
    <property type="protein sequence ID" value="TYK21632.1"/>
    <property type="molecule type" value="Genomic_DNA"/>
</dbReference>
<feature type="region of interest" description="Disordered" evidence="1">
    <location>
        <begin position="195"/>
        <end position="217"/>
    </location>
</feature>
<dbReference type="AlphaFoldDB" id="A0A5A7UWT9"/>
<protein>
    <submittedName>
        <fullName evidence="2">Gamma-aminobutyrate transaminase POP2</fullName>
    </submittedName>
</protein>
<dbReference type="Proteomes" id="UP000321947">
    <property type="component" value="Unassembled WGS sequence"/>
</dbReference>
<proteinExistence type="predicted"/>
<accession>A0A5A7UWT9</accession>
<dbReference type="EMBL" id="SSTE01006526">
    <property type="protein sequence ID" value="KAA0059127.1"/>
    <property type="molecule type" value="Genomic_DNA"/>
</dbReference>
<gene>
    <name evidence="3" type="ORF">E5676_scaffold150G00320</name>
    <name evidence="2" type="ORF">E6C27_scaffold430G00360</name>
</gene>
<comment type="caution">
    <text evidence="2">The sequence shown here is derived from an EMBL/GenBank/DDBJ whole genome shotgun (WGS) entry which is preliminary data.</text>
</comment>
<organism evidence="2 4">
    <name type="scientific">Cucumis melo var. makuwa</name>
    <name type="common">Oriental melon</name>
    <dbReference type="NCBI Taxonomy" id="1194695"/>
    <lineage>
        <taxon>Eukaryota</taxon>
        <taxon>Viridiplantae</taxon>
        <taxon>Streptophyta</taxon>
        <taxon>Embryophyta</taxon>
        <taxon>Tracheophyta</taxon>
        <taxon>Spermatophyta</taxon>
        <taxon>Magnoliopsida</taxon>
        <taxon>eudicotyledons</taxon>
        <taxon>Gunneridae</taxon>
        <taxon>Pentapetalae</taxon>
        <taxon>rosids</taxon>
        <taxon>fabids</taxon>
        <taxon>Cucurbitales</taxon>
        <taxon>Cucurbitaceae</taxon>
        <taxon>Benincaseae</taxon>
        <taxon>Cucumis</taxon>
    </lineage>
</organism>
<reference evidence="4 5" key="1">
    <citation type="submission" date="2019-08" db="EMBL/GenBank/DDBJ databases">
        <title>Draft genome sequences of two oriental melons (Cucumis melo L. var makuwa).</title>
        <authorList>
            <person name="Kwon S.-Y."/>
        </authorList>
    </citation>
    <scope>NUCLEOTIDE SEQUENCE [LARGE SCALE GENOMIC DNA]</scope>
    <source>
        <strain evidence="5">cv. Chang Bougi</strain>
        <strain evidence="4">cv. SW 3</strain>
        <tissue evidence="2">Leaf</tissue>
    </source>
</reference>
<dbReference type="Proteomes" id="UP000321393">
    <property type="component" value="Unassembled WGS sequence"/>
</dbReference>
<name>A0A5A7UWT9_CUCMM</name>